<sequence>MADKSPVAPERQEAELSPDDFEEMPEDEEE</sequence>
<reference evidence="2 3" key="1">
    <citation type="submission" date="2018-06" db="EMBL/GenBank/DDBJ databases">
        <authorList>
            <consortium name="Pathogen Informatics"/>
            <person name="Doyle S."/>
        </authorList>
    </citation>
    <scope>NUCLEOTIDE SEQUENCE [LARGE SCALE GENOMIC DNA]</scope>
    <source>
        <strain evidence="2 3">NCTC11842</strain>
    </source>
</reference>
<accession>A0A2X2DI15</accession>
<proteinExistence type="predicted"/>
<dbReference type="Proteomes" id="UP000250443">
    <property type="component" value="Unassembled WGS sequence"/>
</dbReference>
<dbReference type="AlphaFoldDB" id="A0A2X2DI15"/>
<dbReference type="EMBL" id="UAUF01000014">
    <property type="protein sequence ID" value="SPZ11845.1"/>
    <property type="molecule type" value="Genomic_DNA"/>
</dbReference>
<evidence type="ECO:0000313" key="2">
    <source>
        <dbReference type="EMBL" id="SPZ11845.1"/>
    </source>
</evidence>
<evidence type="ECO:0000313" key="3">
    <source>
        <dbReference type="Proteomes" id="UP000250443"/>
    </source>
</evidence>
<name>A0A2X2DI15_PSELU</name>
<feature type="region of interest" description="Disordered" evidence="1">
    <location>
        <begin position="1"/>
        <end position="30"/>
    </location>
</feature>
<evidence type="ECO:0000256" key="1">
    <source>
        <dbReference type="SAM" id="MobiDB-lite"/>
    </source>
</evidence>
<gene>
    <name evidence="2" type="ORF">NCTC11842_04101</name>
</gene>
<protein>
    <submittedName>
        <fullName evidence="2">Uncharacterized protein</fullName>
    </submittedName>
</protein>
<organism evidence="2 3">
    <name type="scientific">Pseudomonas luteola</name>
    <dbReference type="NCBI Taxonomy" id="47886"/>
    <lineage>
        <taxon>Bacteria</taxon>
        <taxon>Pseudomonadati</taxon>
        <taxon>Pseudomonadota</taxon>
        <taxon>Gammaproteobacteria</taxon>
        <taxon>Pseudomonadales</taxon>
        <taxon>Pseudomonadaceae</taxon>
        <taxon>Pseudomonas</taxon>
    </lineage>
</organism>
<feature type="compositionally biased region" description="Acidic residues" evidence="1">
    <location>
        <begin position="16"/>
        <end position="30"/>
    </location>
</feature>